<dbReference type="SUPFAM" id="SSF52402">
    <property type="entry name" value="Adenine nucleotide alpha hydrolases-like"/>
    <property type="match status" value="1"/>
</dbReference>
<gene>
    <name evidence="3" type="ORF">SAMN02949497_3898</name>
</gene>
<dbReference type="InterPro" id="IPR006016">
    <property type="entry name" value="UspA"/>
</dbReference>
<evidence type="ECO:0000256" key="1">
    <source>
        <dbReference type="ARBA" id="ARBA00008791"/>
    </source>
</evidence>
<dbReference type="OrthoDB" id="5567285at2"/>
<evidence type="ECO:0000313" key="4">
    <source>
        <dbReference type="Proteomes" id="UP000192923"/>
    </source>
</evidence>
<protein>
    <submittedName>
        <fullName evidence="3">Nucleotide-binding universal stress protein, UspA family</fullName>
    </submittedName>
</protein>
<dbReference type="InterPro" id="IPR014729">
    <property type="entry name" value="Rossmann-like_a/b/a_fold"/>
</dbReference>
<name>A0A1Y6D0P7_9GAMM</name>
<dbReference type="Proteomes" id="UP000192923">
    <property type="component" value="Unassembled WGS sequence"/>
</dbReference>
<keyword evidence="4" id="KW-1185">Reference proteome</keyword>
<dbReference type="AlphaFoldDB" id="A0A1Y6D0P7"/>
<dbReference type="PANTHER" id="PTHR46268:SF6">
    <property type="entry name" value="UNIVERSAL STRESS PROTEIN UP12"/>
    <property type="match status" value="1"/>
</dbReference>
<dbReference type="PANTHER" id="PTHR46268">
    <property type="entry name" value="STRESS RESPONSE PROTEIN NHAX"/>
    <property type="match status" value="1"/>
</dbReference>
<dbReference type="Pfam" id="PF00582">
    <property type="entry name" value="Usp"/>
    <property type="match status" value="1"/>
</dbReference>
<sequence length="141" mass="15691">MLKLLIPVDDSPSSLRLAEHLYARLAWYKPPVEVHLLTVRPALHGDVGMFIDSEQIRQFHQEEGLKVLAPIRERLDADSIPYQIHIGVGDPAEVIVQYAREKDCDEIVMGASGRSPFAAFFTGSVPARVLHIADLPVSLIK</sequence>
<accession>A0A1Y6D0P7</accession>
<dbReference type="RefSeq" id="WP_085215379.1">
    <property type="nucleotide sequence ID" value="NZ_FXAM01000001.1"/>
</dbReference>
<dbReference type="EMBL" id="FXAM01000001">
    <property type="protein sequence ID" value="SMF96498.1"/>
    <property type="molecule type" value="Genomic_DNA"/>
</dbReference>
<dbReference type="PRINTS" id="PR01438">
    <property type="entry name" value="UNVRSLSTRESS"/>
</dbReference>
<comment type="similarity">
    <text evidence="1">Belongs to the universal stress protein A family.</text>
</comment>
<dbReference type="InterPro" id="IPR006015">
    <property type="entry name" value="Universal_stress_UspA"/>
</dbReference>
<dbReference type="CDD" id="cd00293">
    <property type="entry name" value="USP-like"/>
    <property type="match status" value="1"/>
</dbReference>
<evidence type="ECO:0000313" key="3">
    <source>
        <dbReference type="EMBL" id="SMF96498.1"/>
    </source>
</evidence>
<dbReference type="STRING" id="1760988.SAMN02949497_3898"/>
<organism evidence="3 4">
    <name type="scientific">Methylomagnum ishizawai</name>
    <dbReference type="NCBI Taxonomy" id="1760988"/>
    <lineage>
        <taxon>Bacteria</taxon>
        <taxon>Pseudomonadati</taxon>
        <taxon>Pseudomonadota</taxon>
        <taxon>Gammaproteobacteria</taxon>
        <taxon>Methylococcales</taxon>
        <taxon>Methylococcaceae</taxon>
        <taxon>Methylomagnum</taxon>
    </lineage>
</organism>
<dbReference type="Gene3D" id="3.40.50.620">
    <property type="entry name" value="HUPs"/>
    <property type="match status" value="1"/>
</dbReference>
<evidence type="ECO:0000259" key="2">
    <source>
        <dbReference type="Pfam" id="PF00582"/>
    </source>
</evidence>
<proteinExistence type="inferred from homology"/>
<reference evidence="3 4" key="1">
    <citation type="submission" date="2016-12" db="EMBL/GenBank/DDBJ databases">
        <authorList>
            <person name="Song W.-J."/>
            <person name="Kurnit D.M."/>
        </authorList>
    </citation>
    <scope>NUCLEOTIDE SEQUENCE [LARGE SCALE GENOMIC DNA]</scope>
    <source>
        <strain evidence="3 4">175</strain>
    </source>
</reference>
<feature type="domain" description="UspA" evidence="2">
    <location>
        <begin position="3"/>
        <end position="141"/>
    </location>
</feature>